<dbReference type="InterPro" id="IPR002058">
    <property type="entry name" value="PAP_assoc"/>
</dbReference>
<dbReference type="InterPro" id="IPR036875">
    <property type="entry name" value="Znf_CCHC_sf"/>
</dbReference>
<comment type="cofactor">
    <cofactor evidence="1">
        <name>Mn(2+)</name>
        <dbReference type="ChEBI" id="CHEBI:29035"/>
    </cofactor>
</comment>
<dbReference type="EMBL" id="HBIN01018475">
    <property type="protein sequence ID" value="CAE0444039.1"/>
    <property type="molecule type" value="Transcribed_RNA"/>
</dbReference>
<dbReference type="InterPro" id="IPR036855">
    <property type="entry name" value="Znf_CCCH_sf"/>
</dbReference>
<evidence type="ECO:0000256" key="4">
    <source>
        <dbReference type="ARBA" id="ARBA00022490"/>
    </source>
</evidence>
<dbReference type="Gene3D" id="4.10.60.10">
    <property type="entry name" value="Zinc finger, CCHC-type"/>
    <property type="match status" value="1"/>
</dbReference>
<dbReference type="Pfam" id="PF03828">
    <property type="entry name" value="PAP_assoc"/>
    <property type="match status" value="1"/>
</dbReference>
<evidence type="ECO:0000256" key="6">
    <source>
        <dbReference type="ARBA" id="ARBA00022723"/>
    </source>
</evidence>
<dbReference type="PANTHER" id="PTHR12271">
    <property type="entry name" value="POLY A POLYMERASE CID PAP -RELATED"/>
    <property type="match status" value="1"/>
</dbReference>
<dbReference type="InterPro" id="IPR041367">
    <property type="entry name" value="Znf-CCCH_4"/>
</dbReference>
<dbReference type="SUPFAM" id="SSF81301">
    <property type="entry name" value="Nucleotidyltransferase"/>
    <property type="match status" value="1"/>
</dbReference>
<evidence type="ECO:0000256" key="1">
    <source>
        <dbReference type="ARBA" id="ARBA00001936"/>
    </source>
</evidence>
<dbReference type="InterPro" id="IPR043519">
    <property type="entry name" value="NT_sf"/>
</dbReference>
<dbReference type="Pfam" id="PF18044">
    <property type="entry name" value="zf-CCCH_4"/>
    <property type="match status" value="1"/>
</dbReference>
<evidence type="ECO:0000256" key="7">
    <source>
        <dbReference type="ARBA" id="ARBA00022771"/>
    </source>
</evidence>
<dbReference type="InterPro" id="IPR001878">
    <property type="entry name" value="Znf_CCHC"/>
</dbReference>
<comment type="subcellular location">
    <subcellularLocation>
        <location evidence="3">Cytoplasm</location>
    </subcellularLocation>
</comment>
<gene>
    <name evidence="13" type="ORF">ASTO00021_LOCUS14095</name>
</gene>
<dbReference type="SMART" id="SM00343">
    <property type="entry name" value="ZnF_C2HC"/>
    <property type="match status" value="2"/>
</dbReference>
<reference evidence="13" key="1">
    <citation type="submission" date="2021-01" db="EMBL/GenBank/DDBJ databases">
        <authorList>
            <person name="Corre E."/>
            <person name="Pelletier E."/>
            <person name="Niang G."/>
            <person name="Scheremetjew M."/>
            <person name="Finn R."/>
            <person name="Kale V."/>
            <person name="Holt S."/>
            <person name="Cochrane G."/>
            <person name="Meng A."/>
            <person name="Brown T."/>
            <person name="Cohen L."/>
        </authorList>
    </citation>
    <scope>NUCLEOTIDE SEQUENCE</scope>
    <source>
        <strain evidence="13">GSBS06</strain>
    </source>
</reference>
<evidence type="ECO:0000256" key="9">
    <source>
        <dbReference type="ARBA" id="ARBA00022842"/>
    </source>
</evidence>
<evidence type="ECO:0000256" key="11">
    <source>
        <dbReference type="SAM" id="MobiDB-lite"/>
    </source>
</evidence>
<dbReference type="InterPro" id="IPR000571">
    <property type="entry name" value="Znf_CCCH"/>
</dbReference>
<keyword evidence="9" id="KW-0460">Magnesium</keyword>
<comment type="cofactor">
    <cofactor evidence="2">
        <name>Mg(2+)</name>
        <dbReference type="ChEBI" id="CHEBI:18420"/>
    </cofactor>
</comment>
<keyword evidence="4" id="KW-0963">Cytoplasm</keyword>
<keyword evidence="6 10" id="KW-0479">Metal-binding</keyword>
<dbReference type="Gene3D" id="4.10.1000.10">
    <property type="entry name" value="Zinc finger, CCCH-type"/>
    <property type="match status" value="1"/>
</dbReference>
<proteinExistence type="predicted"/>
<evidence type="ECO:0000256" key="3">
    <source>
        <dbReference type="ARBA" id="ARBA00004496"/>
    </source>
</evidence>
<evidence type="ECO:0000259" key="12">
    <source>
        <dbReference type="PROSITE" id="PS50103"/>
    </source>
</evidence>
<dbReference type="InterPro" id="IPR054708">
    <property type="entry name" value="MTPAP-like_central"/>
</dbReference>
<dbReference type="Pfam" id="PF22600">
    <property type="entry name" value="MTPAP-like_central"/>
    <property type="match status" value="1"/>
</dbReference>
<dbReference type="PROSITE" id="PS50103">
    <property type="entry name" value="ZF_C3H1"/>
    <property type="match status" value="1"/>
</dbReference>
<evidence type="ECO:0000256" key="10">
    <source>
        <dbReference type="PROSITE-ProRule" id="PRU00723"/>
    </source>
</evidence>
<dbReference type="PANTHER" id="PTHR12271:SF40">
    <property type="entry name" value="POLY(A) RNA POLYMERASE GLD2"/>
    <property type="match status" value="1"/>
</dbReference>
<dbReference type="CDD" id="cd05402">
    <property type="entry name" value="NT_PAP_TUTase"/>
    <property type="match status" value="1"/>
</dbReference>
<evidence type="ECO:0000256" key="2">
    <source>
        <dbReference type="ARBA" id="ARBA00001946"/>
    </source>
</evidence>
<dbReference type="GO" id="GO:0016779">
    <property type="term" value="F:nucleotidyltransferase activity"/>
    <property type="evidence" value="ECO:0007669"/>
    <property type="project" value="TreeGrafter"/>
</dbReference>
<dbReference type="GO" id="GO:0031123">
    <property type="term" value="P:RNA 3'-end processing"/>
    <property type="evidence" value="ECO:0007669"/>
    <property type="project" value="TreeGrafter"/>
</dbReference>
<evidence type="ECO:0000256" key="8">
    <source>
        <dbReference type="ARBA" id="ARBA00022833"/>
    </source>
</evidence>
<feature type="domain" description="C3H1-type" evidence="12">
    <location>
        <begin position="408"/>
        <end position="433"/>
    </location>
</feature>
<name>A0A7S3PME3_9STRA</name>
<feature type="region of interest" description="Disordered" evidence="11">
    <location>
        <begin position="343"/>
        <end position="406"/>
    </location>
</feature>
<evidence type="ECO:0000313" key="13">
    <source>
        <dbReference type="EMBL" id="CAE0444039.1"/>
    </source>
</evidence>
<dbReference type="SUPFAM" id="SSF81631">
    <property type="entry name" value="PAP/OAS1 substrate-binding domain"/>
    <property type="match status" value="1"/>
</dbReference>
<feature type="compositionally biased region" description="Basic residues" evidence="11">
    <location>
        <begin position="388"/>
        <end position="397"/>
    </location>
</feature>
<feature type="compositionally biased region" description="Basic and acidic residues" evidence="11">
    <location>
        <begin position="343"/>
        <end position="367"/>
    </location>
</feature>
<dbReference type="GO" id="GO:0008270">
    <property type="term" value="F:zinc ion binding"/>
    <property type="evidence" value="ECO:0007669"/>
    <property type="project" value="UniProtKB-KW"/>
</dbReference>
<dbReference type="Gene3D" id="3.30.460.10">
    <property type="entry name" value="Beta Polymerase, domain 2"/>
    <property type="match status" value="1"/>
</dbReference>
<dbReference type="SUPFAM" id="SSF57756">
    <property type="entry name" value="Retrovirus zinc finger-like domains"/>
    <property type="match status" value="1"/>
</dbReference>
<feature type="zinc finger region" description="C3H1-type" evidence="10">
    <location>
        <begin position="408"/>
        <end position="433"/>
    </location>
</feature>
<dbReference type="AlphaFoldDB" id="A0A7S3PME3"/>
<accession>A0A7S3PME3</accession>
<dbReference type="Gene3D" id="1.10.1410.10">
    <property type="match status" value="1"/>
</dbReference>
<organism evidence="13">
    <name type="scientific">Aplanochytrium stocchinoi</name>
    <dbReference type="NCBI Taxonomy" id="215587"/>
    <lineage>
        <taxon>Eukaryota</taxon>
        <taxon>Sar</taxon>
        <taxon>Stramenopiles</taxon>
        <taxon>Bigyra</taxon>
        <taxon>Labyrinthulomycetes</taxon>
        <taxon>Thraustochytrida</taxon>
        <taxon>Thraustochytriidae</taxon>
        <taxon>Aplanochytrium</taxon>
    </lineage>
</organism>
<protein>
    <recommendedName>
        <fullName evidence="12">C3H1-type domain-containing protein</fullName>
    </recommendedName>
</protein>
<dbReference type="SUPFAM" id="SSF90229">
    <property type="entry name" value="CCCH zinc finger"/>
    <property type="match status" value="1"/>
</dbReference>
<dbReference type="GO" id="GO:0003676">
    <property type="term" value="F:nucleic acid binding"/>
    <property type="evidence" value="ECO:0007669"/>
    <property type="project" value="InterPro"/>
</dbReference>
<sequence>MIVRKIADLLENSKNFKVLELVDSAKVPIVKAEHIPTGTPCDISAGNSLAVHNTNLMRAYSQYDRRVKPLVFQVKSWAKNRQIADASQGTISSYAWVVLVIFFLQQRKHDQLYGFKRDTRDEATSYIDVLPVLPCLQTQGTKERKEIVKTKYNGEEDVAFDVFFRKDLDQVREEIRRANKKCQPDDSSVGELFARFLFFYGYVLNIESFLVSIRLGKVVNKHRDNHPFRRNSGLSIEDPFELEHDLGSKIRGKAGNAFILEEFRRALPVLFEGKVNTLEILNRKQELPQELQRHCFNCYELDHESRECPLKEICNFAGCMYCGNPDHRIRKCNMKPLETEVSGKLKSGEIKSNGKQDRTASNSDKKQGRGRQQTKNTGEKTIATSGKNKNRRHRSTKNAKDTSNSRVEKETKICRQFIMGKCSYGDKCNFLHC</sequence>
<evidence type="ECO:0000256" key="5">
    <source>
        <dbReference type="ARBA" id="ARBA00022679"/>
    </source>
</evidence>
<keyword evidence="5" id="KW-0808">Transferase</keyword>
<keyword evidence="7 10" id="KW-0863">Zinc-finger</keyword>
<keyword evidence="8 10" id="KW-0862">Zinc</keyword>
<dbReference type="GO" id="GO:0005737">
    <property type="term" value="C:cytoplasm"/>
    <property type="evidence" value="ECO:0007669"/>
    <property type="project" value="UniProtKB-SubCell"/>
</dbReference>